<dbReference type="AlphaFoldDB" id="X1QTC1"/>
<sequence>ISFFVKWITLRPEEKETPLCKRKRGVKHVCGIKETLHHFQF</sequence>
<evidence type="ECO:0000313" key="1">
    <source>
        <dbReference type="EMBL" id="GAI54160.1"/>
    </source>
</evidence>
<organism evidence="1">
    <name type="scientific">marine sediment metagenome</name>
    <dbReference type="NCBI Taxonomy" id="412755"/>
    <lineage>
        <taxon>unclassified sequences</taxon>
        <taxon>metagenomes</taxon>
        <taxon>ecological metagenomes</taxon>
    </lineage>
</organism>
<reference evidence="1" key="1">
    <citation type="journal article" date="2014" name="Front. Microbiol.">
        <title>High frequency of phylogenetically diverse reductive dehalogenase-homologous genes in deep subseafloor sedimentary metagenomes.</title>
        <authorList>
            <person name="Kawai M."/>
            <person name="Futagami T."/>
            <person name="Toyoda A."/>
            <person name="Takaki Y."/>
            <person name="Nishi S."/>
            <person name="Hori S."/>
            <person name="Arai W."/>
            <person name="Tsubouchi T."/>
            <person name="Morono Y."/>
            <person name="Uchiyama I."/>
            <person name="Ito T."/>
            <person name="Fujiyama A."/>
            <person name="Inagaki F."/>
            <person name="Takami H."/>
        </authorList>
    </citation>
    <scope>NUCLEOTIDE SEQUENCE</scope>
    <source>
        <strain evidence="1">Expedition CK06-06</strain>
    </source>
</reference>
<feature type="non-terminal residue" evidence="1">
    <location>
        <position position="1"/>
    </location>
</feature>
<accession>X1QTC1</accession>
<gene>
    <name evidence="1" type="ORF">S06H3_60046</name>
</gene>
<protein>
    <submittedName>
        <fullName evidence="1">Uncharacterized protein</fullName>
    </submittedName>
</protein>
<name>X1QTC1_9ZZZZ</name>
<proteinExistence type="predicted"/>
<comment type="caution">
    <text evidence="1">The sequence shown here is derived from an EMBL/GenBank/DDBJ whole genome shotgun (WGS) entry which is preliminary data.</text>
</comment>
<dbReference type="EMBL" id="BARV01039114">
    <property type="protein sequence ID" value="GAI54160.1"/>
    <property type="molecule type" value="Genomic_DNA"/>
</dbReference>